<dbReference type="AlphaFoldDB" id="A0A1H5C5K4"/>
<proteinExistence type="predicted"/>
<feature type="region of interest" description="Disordered" evidence="1">
    <location>
        <begin position="1"/>
        <end position="22"/>
    </location>
</feature>
<evidence type="ECO:0000313" key="3">
    <source>
        <dbReference type="EMBL" id="SED62139.1"/>
    </source>
</evidence>
<feature type="domain" description="MoaF-like" evidence="2">
    <location>
        <begin position="25"/>
        <end position="106"/>
    </location>
</feature>
<evidence type="ECO:0000256" key="1">
    <source>
        <dbReference type="SAM" id="MobiDB-lite"/>
    </source>
</evidence>
<dbReference type="InterPro" id="IPR053892">
    <property type="entry name" value="MoaF-like"/>
</dbReference>
<dbReference type="Gene3D" id="2.40.128.20">
    <property type="match status" value="1"/>
</dbReference>
<accession>A0A1H5C5K4</accession>
<sequence length="129" mass="14266">MTASEFAPPAQEDKIGGPSTTELDGTSVEYVYSTGNHYRMEFGADTLTFRLLAGSAPPHTVTLPYRARLVRSGLYLVTWTVKPGVHVTLLLDLAERLIHVSAMMPPNQWEFFDIGRLLSVEGRTGEDAR</sequence>
<gene>
    <name evidence="3" type="ORF">SAMN04490357_5320</name>
</gene>
<name>A0A1H5C5K4_9ACTN</name>
<evidence type="ECO:0000259" key="2">
    <source>
        <dbReference type="Pfam" id="PF22036"/>
    </source>
</evidence>
<evidence type="ECO:0000313" key="4">
    <source>
        <dbReference type="Proteomes" id="UP000182375"/>
    </source>
</evidence>
<reference evidence="3 4" key="1">
    <citation type="submission" date="2016-10" db="EMBL/GenBank/DDBJ databases">
        <authorList>
            <person name="de Groot N.N."/>
        </authorList>
    </citation>
    <scope>NUCLEOTIDE SEQUENCE [LARGE SCALE GENOMIC DNA]</scope>
    <source>
        <strain evidence="3 4">DSM 40306</strain>
    </source>
</reference>
<dbReference type="Pfam" id="PF22036">
    <property type="entry name" value="MoaF_like"/>
    <property type="match status" value="1"/>
</dbReference>
<protein>
    <recommendedName>
        <fullName evidence="2">MoaF-like domain-containing protein</fullName>
    </recommendedName>
</protein>
<dbReference type="RefSeq" id="WP_070027789.1">
    <property type="nucleotide sequence ID" value="NZ_FNTD01000004.1"/>
</dbReference>
<dbReference type="GeneID" id="95514398"/>
<dbReference type="InterPro" id="IPR012674">
    <property type="entry name" value="Calycin"/>
</dbReference>
<dbReference type="Proteomes" id="UP000182375">
    <property type="component" value="Unassembled WGS sequence"/>
</dbReference>
<dbReference type="EMBL" id="FNTD01000004">
    <property type="protein sequence ID" value="SED62139.1"/>
    <property type="molecule type" value="Genomic_DNA"/>
</dbReference>
<dbReference type="STRING" id="67331.SAMN04490357_5320"/>
<organism evidence="3 4">
    <name type="scientific">Streptomyces misionensis</name>
    <dbReference type="NCBI Taxonomy" id="67331"/>
    <lineage>
        <taxon>Bacteria</taxon>
        <taxon>Bacillati</taxon>
        <taxon>Actinomycetota</taxon>
        <taxon>Actinomycetes</taxon>
        <taxon>Kitasatosporales</taxon>
        <taxon>Streptomycetaceae</taxon>
        <taxon>Streptomyces</taxon>
    </lineage>
</organism>